<feature type="domain" description="Flagellar hook-length control protein-like C-terminal" evidence="1">
    <location>
        <begin position="434"/>
        <end position="508"/>
    </location>
</feature>
<dbReference type="RefSeq" id="WP_339599978.1">
    <property type="nucleotide sequence ID" value="NZ_JBBHLC010000054.1"/>
</dbReference>
<evidence type="ECO:0000259" key="1">
    <source>
        <dbReference type="Pfam" id="PF02120"/>
    </source>
</evidence>
<keyword evidence="2" id="KW-0969">Cilium</keyword>
<dbReference type="Gene3D" id="3.30.750.140">
    <property type="match status" value="1"/>
</dbReference>
<organism evidence="2 3">
    <name type="scientific">Pseudomonas farsensis</name>
    <dbReference type="NCBI Taxonomy" id="2745492"/>
    <lineage>
        <taxon>Bacteria</taxon>
        <taxon>Pseudomonadati</taxon>
        <taxon>Pseudomonadota</taxon>
        <taxon>Gammaproteobacteria</taxon>
        <taxon>Pseudomonadales</taxon>
        <taxon>Pseudomonadaceae</taxon>
        <taxon>Pseudomonas</taxon>
    </lineage>
</organism>
<evidence type="ECO:0000313" key="2">
    <source>
        <dbReference type="EMBL" id="MEJ5864884.1"/>
    </source>
</evidence>
<comment type="caution">
    <text evidence="2">The sequence shown here is derived from an EMBL/GenBank/DDBJ whole genome shotgun (WGS) entry which is preliminary data.</text>
</comment>
<protein>
    <submittedName>
        <fullName evidence="2">Flagellar hook-length control protein FliK</fullName>
    </submittedName>
</protein>
<keyword evidence="2" id="KW-0966">Cell projection</keyword>
<dbReference type="InterPro" id="IPR021136">
    <property type="entry name" value="Flagellar_hook_control-like_C"/>
</dbReference>
<accession>A0ABU8QW73</accession>
<dbReference type="Proteomes" id="UP001380290">
    <property type="component" value="Unassembled WGS sequence"/>
</dbReference>
<dbReference type="InterPro" id="IPR038610">
    <property type="entry name" value="FliK-like_C_sf"/>
</dbReference>
<sequence>MTEINSLGAQTALSAPAAKAAMTGELLRLLQPQPVVANGETARAEVMSLRQVGQDFQMMLRLTQSNGAQLQVQASSSSPFPLGSQISVTQTQSNELAVLVQTTKANNVATLTRLDTSQTPVGTLLQGKVVTTQALAQTPGEPASYRSLVTLLNSSQAGATLTVDSPRPLAVGSLLSASVQGDQSLRFVPLSGRQDQLAVAQHLLNQQSQQASLPGLLAALQQTARSPDTGAELRASAERLLAGLPDARQLSDPKTLAQAVNNSGAFLEAKLLGGLGSSLAPDIKAQLLRLITQLPTPPGGIAANPALLASALPQALPGFARSALGMLGQVTPRQQPGAFPLPSRLLQSLEDEADLQQLLRLAASAVSRLQSHALSSLQQTGTLENGNLQTSWQTEVPIRHGQEFVPLQLKLQREETPEQQAGRERAREDHDALAALWRIELAFDLAPLGPLQVQAQLAQGRLSGQLWAEQERTARLIDSQLSALRERLLARGLDVGDLECHPGTPPQGPRTRLEQRWVDENA</sequence>
<proteinExistence type="predicted"/>
<reference evidence="2 3" key="1">
    <citation type="submission" date="2024-02" db="EMBL/GenBank/DDBJ databases">
        <title>Identification of pathogenicity and growth-promoting function of Pseudomonas putida variant.</title>
        <authorList>
            <person name="Sun J."/>
        </authorList>
    </citation>
    <scope>NUCLEOTIDE SEQUENCE [LARGE SCALE GENOMIC DNA]</scope>
    <source>
        <strain evidence="2 3">A03</strain>
    </source>
</reference>
<keyword evidence="2" id="KW-0282">Flagellum</keyword>
<dbReference type="Pfam" id="PF02120">
    <property type="entry name" value="Flg_hook"/>
    <property type="match status" value="1"/>
</dbReference>
<gene>
    <name evidence="2" type="ORF">V7S98_16820</name>
</gene>
<evidence type="ECO:0000313" key="3">
    <source>
        <dbReference type="Proteomes" id="UP001380290"/>
    </source>
</evidence>
<name>A0ABU8QW73_9PSED</name>
<keyword evidence="3" id="KW-1185">Reference proteome</keyword>
<dbReference type="EMBL" id="JBBHLC010000054">
    <property type="protein sequence ID" value="MEJ5864884.1"/>
    <property type="molecule type" value="Genomic_DNA"/>
</dbReference>